<dbReference type="InterPro" id="IPR027417">
    <property type="entry name" value="P-loop_NTPase"/>
</dbReference>
<accession>A0A1X7TD54</accession>
<dbReference type="InterPro" id="IPR036770">
    <property type="entry name" value="Ankyrin_rpt-contain_sf"/>
</dbReference>
<protein>
    <submittedName>
        <fullName evidence="6">Uncharacterized protein</fullName>
    </submittedName>
</protein>
<dbReference type="PROSITE" id="PS50297">
    <property type="entry name" value="ANK_REP_REGION"/>
    <property type="match status" value="1"/>
</dbReference>
<proteinExistence type="predicted"/>
<feature type="coiled-coil region" evidence="4">
    <location>
        <begin position="863"/>
        <end position="915"/>
    </location>
</feature>
<dbReference type="PANTHER" id="PTHR24198:SF165">
    <property type="entry name" value="ANKYRIN REPEAT-CONTAINING PROTEIN-RELATED"/>
    <property type="match status" value="1"/>
</dbReference>
<evidence type="ECO:0000256" key="1">
    <source>
        <dbReference type="ARBA" id="ARBA00022737"/>
    </source>
</evidence>
<dbReference type="InterPro" id="IPR002110">
    <property type="entry name" value="Ankyrin_rpt"/>
</dbReference>
<feature type="compositionally biased region" description="Basic residues" evidence="5">
    <location>
        <begin position="923"/>
        <end position="932"/>
    </location>
</feature>
<dbReference type="SUPFAM" id="SSF52540">
    <property type="entry name" value="P-loop containing nucleoside triphosphate hydrolases"/>
    <property type="match status" value="1"/>
</dbReference>
<dbReference type="PANTHER" id="PTHR24198">
    <property type="entry name" value="ANKYRIN REPEAT AND PROTEIN KINASE DOMAIN-CONTAINING PROTEIN"/>
    <property type="match status" value="1"/>
</dbReference>
<feature type="repeat" description="ANK" evidence="3">
    <location>
        <begin position="180"/>
        <end position="204"/>
    </location>
</feature>
<dbReference type="Gene3D" id="1.25.40.20">
    <property type="entry name" value="Ankyrin repeat-containing domain"/>
    <property type="match status" value="2"/>
</dbReference>
<evidence type="ECO:0000256" key="2">
    <source>
        <dbReference type="ARBA" id="ARBA00023043"/>
    </source>
</evidence>
<feature type="compositionally biased region" description="Low complexity" evidence="5">
    <location>
        <begin position="936"/>
        <end position="954"/>
    </location>
</feature>
<feature type="region of interest" description="Disordered" evidence="5">
    <location>
        <begin position="923"/>
        <end position="954"/>
    </location>
</feature>
<dbReference type="EnsemblMetazoa" id="Aqu2.1.12518_001">
    <property type="protein sequence ID" value="Aqu2.1.12518_001"/>
    <property type="gene ID" value="Aqu2.1.12518"/>
</dbReference>
<organism evidence="6">
    <name type="scientific">Amphimedon queenslandica</name>
    <name type="common">Sponge</name>
    <dbReference type="NCBI Taxonomy" id="400682"/>
    <lineage>
        <taxon>Eukaryota</taxon>
        <taxon>Metazoa</taxon>
        <taxon>Porifera</taxon>
        <taxon>Demospongiae</taxon>
        <taxon>Heteroscleromorpha</taxon>
        <taxon>Haplosclerida</taxon>
        <taxon>Niphatidae</taxon>
        <taxon>Amphimedon</taxon>
    </lineage>
</organism>
<dbReference type="CDD" id="cd00882">
    <property type="entry name" value="Ras_like_GTPase"/>
    <property type="match status" value="1"/>
</dbReference>
<keyword evidence="4" id="KW-0175">Coiled coil</keyword>
<dbReference type="AlphaFoldDB" id="A0A1X7TD54"/>
<evidence type="ECO:0000256" key="5">
    <source>
        <dbReference type="SAM" id="MobiDB-lite"/>
    </source>
</evidence>
<dbReference type="Gene3D" id="1.10.533.10">
    <property type="entry name" value="Death Domain, Fas"/>
    <property type="match status" value="1"/>
</dbReference>
<dbReference type="Pfam" id="PF12796">
    <property type="entry name" value="Ank_2"/>
    <property type="match status" value="1"/>
</dbReference>
<dbReference type="OrthoDB" id="1896366at2759"/>
<keyword evidence="1" id="KW-0677">Repeat</keyword>
<keyword evidence="2 3" id="KW-0040">ANK repeat</keyword>
<dbReference type="InterPro" id="IPR011029">
    <property type="entry name" value="DEATH-like_dom_sf"/>
</dbReference>
<reference evidence="6" key="1">
    <citation type="submission" date="2017-05" db="UniProtKB">
        <authorList>
            <consortium name="EnsemblMetazoa"/>
        </authorList>
    </citation>
    <scope>IDENTIFICATION</scope>
</reference>
<dbReference type="PROSITE" id="PS50088">
    <property type="entry name" value="ANK_REPEAT"/>
    <property type="match status" value="1"/>
</dbReference>
<sequence length="954" mass="109144">MERRQNLSPRRCFNAFESRDHEEAVRLLRLQDPDELHRKEPDLLHYSIRNGWLDVTRDLITKYQFNPHIYYCVESYLYTAAKGNHVDIVEYLIKECGCNPMMGTTTKYGSVPILHYVASEGLLDVLKCMVMNINGHILDEQYRDTYIYGRTVLHCAVKHIDVVKYLINECNCDIMVRDKDGWTPLHYAANWGTAEVTEYCLSTGNCDPLAEKNWEWTPLQLAKEREFDSDTITAILKKFGDIKISHPIDSYVNVLLVGNPGAGKSTLSHVINDTATGSFFLGSFRNVEGVVPCTAGIIPYKLQHRTLGNIILHDFAGHSEYYSSHNAVIENLLQGSGGVFLIVVNILEKKAVKQLHQWLTVVRNEAQKALNQCHVIVIVSHVDDISNPIERRRKEETQEIIVRERCDSVFLDCRKLGGSGVDFFFEKSFSACESIRGTRRNKSSLYDHEMYRLLVERKENILTLSDVMSAGKDNNDYVIPDKREDVLDVLHSLHSTGLISVLKSEDKVWVVVNKGILLTEVDGILFAPKTFKEHVDIASNTGVKLVIQLCVGIYGLIIPRAYGPRFDKCHRYLHLVGDGGVKCNNNKDKGTTTNTLNESQEHGSTSIEKGQSDIDVLKINDEVQETLTDKLLDIRDLVTVLQELTSNQQFDYANNWKQLGLYLGLYQPTLSAIEVNCRGQVLECLMECISSWLKGEDGRHRLHQQEDIIRCLKREVEGKKETKVGDKGREVNRLLKEREGLHEKIKTLQQQVMQLEAKNNELSQSLQRSQEQEFASKTKIDELKAKQSIRDNLKAELESLTKEHLLLEELYHQQKLSLSTLRRENVRTQQTKELNESLVREKEGASNSVSVLRREVAKLQMLLKDRETDIKNKEGQIATLKESLWKAQEKYVEKTKSLESKYQCIKNINQELEESLFSFKNRPVHRSRHHKRSESSHLSHSVTPTNTGNVTPTM</sequence>
<feature type="coiled-coil region" evidence="4">
    <location>
        <begin position="702"/>
        <end position="810"/>
    </location>
</feature>
<dbReference type="CDD" id="cd01670">
    <property type="entry name" value="Death"/>
    <property type="match status" value="1"/>
</dbReference>
<dbReference type="SUPFAM" id="SSF48403">
    <property type="entry name" value="Ankyrin repeat"/>
    <property type="match status" value="1"/>
</dbReference>
<dbReference type="InParanoid" id="A0A1X7TD54"/>
<evidence type="ECO:0000256" key="3">
    <source>
        <dbReference type="PROSITE-ProRule" id="PRU00023"/>
    </source>
</evidence>
<name>A0A1X7TD54_AMPQE</name>
<dbReference type="Pfam" id="PF00023">
    <property type="entry name" value="Ank"/>
    <property type="match status" value="1"/>
</dbReference>
<dbReference type="SMART" id="SM00248">
    <property type="entry name" value="ANK"/>
    <property type="match status" value="6"/>
</dbReference>
<evidence type="ECO:0000256" key="4">
    <source>
        <dbReference type="SAM" id="Coils"/>
    </source>
</evidence>
<dbReference type="Gene3D" id="3.40.50.300">
    <property type="entry name" value="P-loop containing nucleotide triphosphate hydrolases"/>
    <property type="match status" value="1"/>
</dbReference>
<evidence type="ECO:0000313" key="6">
    <source>
        <dbReference type="EnsemblMetazoa" id="Aqu2.1.12518_001"/>
    </source>
</evidence>